<evidence type="ECO:0000313" key="4">
    <source>
        <dbReference type="Proteomes" id="UP001447188"/>
    </source>
</evidence>
<evidence type="ECO:0000313" key="3">
    <source>
        <dbReference type="EMBL" id="KAL0638293.1"/>
    </source>
</evidence>
<keyword evidence="4" id="KW-1185">Reference proteome</keyword>
<keyword evidence="2" id="KW-0812">Transmembrane</keyword>
<accession>A0ABR3GQT7</accession>
<proteinExistence type="predicted"/>
<dbReference type="Proteomes" id="UP001447188">
    <property type="component" value="Unassembled WGS sequence"/>
</dbReference>
<comment type="caution">
    <text evidence="3">The sequence shown here is derived from an EMBL/GenBank/DDBJ whole genome shotgun (WGS) entry which is preliminary data.</text>
</comment>
<organism evidence="3 4">
    <name type="scientific">Discina gigas</name>
    <dbReference type="NCBI Taxonomy" id="1032678"/>
    <lineage>
        <taxon>Eukaryota</taxon>
        <taxon>Fungi</taxon>
        <taxon>Dikarya</taxon>
        <taxon>Ascomycota</taxon>
        <taxon>Pezizomycotina</taxon>
        <taxon>Pezizomycetes</taxon>
        <taxon>Pezizales</taxon>
        <taxon>Discinaceae</taxon>
        <taxon>Discina</taxon>
    </lineage>
</organism>
<gene>
    <name evidence="3" type="ORF">Q9L58_002750</name>
</gene>
<protein>
    <submittedName>
        <fullName evidence="3">Uncharacterized protein</fullName>
    </submittedName>
</protein>
<reference evidence="3 4" key="1">
    <citation type="submission" date="2024-02" db="EMBL/GenBank/DDBJ databases">
        <title>Discinaceae phylogenomics.</title>
        <authorList>
            <person name="Dirks A.C."/>
            <person name="James T.Y."/>
        </authorList>
    </citation>
    <scope>NUCLEOTIDE SEQUENCE [LARGE SCALE GENOMIC DNA]</scope>
    <source>
        <strain evidence="3 4">ACD0624</strain>
    </source>
</reference>
<keyword evidence="2" id="KW-0472">Membrane</keyword>
<feature type="compositionally biased region" description="Polar residues" evidence="1">
    <location>
        <begin position="299"/>
        <end position="312"/>
    </location>
</feature>
<dbReference type="EMBL" id="JBBBZM010000024">
    <property type="protein sequence ID" value="KAL0638293.1"/>
    <property type="molecule type" value="Genomic_DNA"/>
</dbReference>
<keyword evidence="2" id="KW-1133">Transmembrane helix</keyword>
<name>A0ABR3GQT7_9PEZI</name>
<feature type="region of interest" description="Disordered" evidence="1">
    <location>
        <begin position="266"/>
        <end position="325"/>
    </location>
</feature>
<evidence type="ECO:0000256" key="2">
    <source>
        <dbReference type="SAM" id="Phobius"/>
    </source>
</evidence>
<sequence>MSSTTAITTKPQLIPLSIYTSHLSRRKLSRVLYPSHWRPLYLSVLNISVLTSLSYSLVLPIYPGLDPPLDLDDEDYLRLNLAVSGQLLVSATDLSKPTSILREILSQFVALGLKYRGITVSFDPPATIHRKSSQGSTLPILTFTTPHRHRSDYSCETAFLLSLAQSYFIGFPYQEFYQPYVLTIRRYTRIIIVTAKVEQAYIDSMDEEKFPHETGKAMKVLVSEEFDLALVGDRGRFLGVYRELLISLIVREGVVGESKDILKRKREDNEVGDSTDGEEANRTEGTDGGNKSNRDEETPVSSQDSTRAQNGSKRPRLSYGYLGKG</sequence>
<evidence type="ECO:0000256" key="1">
    <source>
        <dbReference type="SAM" id="MobiDB-lite"/>
    </source>
</evidence>
<feature type="transmembrane region" description="Helical" evidence="2">
    <location>
        <begin position="40"/>
        <end position="62"/>
    </location>
</feature>